<evidence type="ECO:0000259" key="1">
    <source>
        <dbReference type="Pfam" id="PF25967"/>
    </source>
</evidence>
<accession>A0A841IQ62</accession>
<dbReference type="Gene3D" id="2.40.420.20">
    <property type="match status" value="1"/>
</dbReference>
<protein>
    <submittedName>
        <fullName evidence="2">Multidrug efflux pump subunit AcrA (Membrane-fusion protein)</fullName>
    </submittedName>
</protein>
<proteinExistence type="predicted"/>
<name>A0A841IQ62_9ACTN</name>
<dbReference type="AlphaFoldDB" id="A0A841IQ62"/>
<dbReference type="InterPro" id="IPR058627">
    <property type="entry name" value="MdtA-like_C"/>
</dbReference>
<organism evidence="2 3">
    <name type="scientific">Nocardiopsis algeriensis</name>
    <dbReference type="NCBI Taxonomy" id="1478215"/>
    <lineage>
        <taxon>Bacteria</taxon>
        <taxon>Bacillati</taxon>
        <taxon>Actinomycetota</taxon>
        <taxon>Actinomycetes</taxon>
        <taxon>Streptosporangiales</taxon>
        <taxon>Nocardiopsidaceae</taxon>
        <taxon>Nocardiopsis</taxon>
    </lineage>
</organism>
<dbReference type="Proteomes" id="UP000536604">
    <property type="component" value="Unassembled WGS sequence"/>
</dbReference>
<dbReference type="Pfam" id="PF25967">
    <property type="entry name" value="RND-MFP_C"/>
    <property type="match status" value="1"/>
</dbReference>
<comment type="caution">
    <text evidence="2">The sequence shown here is derived from an EMBL/GenBank/DDBJ whole genome shotgun (WGS) entry which is preliminary data.</text>
</comment>
<gene>
    <name evidence="2" type="ORF">FHS13_000727</name>
</gene>
<dbReference type="EMBL" id="JACHJO010000002">
    <property type="protein sequence ID" value="MBB6118795.1"/>
    <property type="molecule type" value="Genomic_DNA"/>
</dbReference>
<evidence type="ECO:0000313" key="3">
    <source>
        <dbReference type="Proteomes" id="UP000536604"/>
    </source>
</evidence>
<sequence length="339" mass="34740">MKKWIIIGSVALLLVALAGSGYFLLNRSGGGGDGEFIDEAADLGGVPHTVELGSINSVVVLDATVRAEPGEAVEARKGGEVAHVWIAEGAEVDQGAPIVNVRVPDESAPAPEEGEGSPSAPATTEVTLYAPIGGVVSGLDRVQVGDVLEPGAVVATVAPEKFRAVAQIPANDLYRFYEEPGDIVLEITKGPAAEQCDFLSLGPSESSSVPEGEEAGDAGGGGTVELACRIPSDLQVFDGVQGKLSVSTGKVSNVVVVPATAVRGNSEKGEVLVVSSDGAEEAREVELGITDGSLVEVVSGLSAGEQVVDPIPLDPRFDVPGAHMEEMPEDEFHVESEEG</sequence>
<feature type="domain" description="Multidrug resistance protein MdtA-like C-terminal permuted SH3" evidence="1">
    <location>
        <begin position="253"/>
        <end position="308"/>
    </location>
</feature>
<dbReference type="PANTHER" id="PTHR30469:SF33">
    <property type="entry name" value="SLR1207 PROTEIN"/>
    <property type="match status" value="1"/>
</dbReference>
<dbReference type="PANTHER" id="PTHR30469">
    <property type="entry name" value="MULTIDRUG RESISTANCE PROTEIN MDTA"/>
    <property type="match status" value="1"/>
</dbReference>
<dbReference type="GO" id="GO:1990281">
    <property type="term" value="C:efflux pump complex"/>
    <property type="evidence" value="ECO:0007669"/>
    <property type="project" value="TreeGrafter"/>
</dbReference>
<reference evidence="2 3" key="1">
    <citation type="submission" date="2020-08" db="EMBL/GenBank/DDBJ databases">
        <title>Genomic Encyclopedia of Type Strains, Phase III (KMG-III): the genomes of soil and plant-associated and newly described type strains.</title>
        <authorList>
            <person name="Whitman W."/>
        </authorList>
    </citation>
    <scope>NUCLEOTIDE SEQUENCE [LARGE SCALE GENOMIC DNA]</scope>
    <source>
        <strain evidence="2 3">CECT 8712</strain>
    </source>
</reference>
<keyword evidence="3" id="KW-1185">Reference proteome</keyword>
<dbReference type="RefSeq" id="WP_184287409.1">
    <property type="nucleotide sequence ID" value="NZ_JACHJO010000002.1"/>
</dbReference>
<dbReference type="GO" id="GO:0015562">
    <property type="term" value="F:efflux transmembrane transporter activity"/>
    <property type="evidence" value="ECO:0007669"/>
    <property type="project" value="TreeGrafter"/>
</dbReference>
<dbReference type="Gene3D" id="2.40.50.100">
    <property type="match status" value="1"/>
</dbReference>
<evidence type="ECO:0000313" key="2">
    <source>
        <dbReference type="EMBL" id="MBB6118795.1"/>
    </source>
</evidence>